<dbReference type="GO" id="GO:0032259">
    <property type="term" value="P:methylation"/>
    <property type="evidence" value="ECO:0007669"/>
    <property type="project" value="UniProtKB-KW"/>
</dbReference>
<keyword evidence="1" id="KW-0489">Methyltransferase</keyword>
<protein>
    <submittedName>
        <fullName evidence="7">Homocysteine S-methyltransferase 1</fullName>
    </submittedName>
</protein>
<accession>A0AAD5S1L9</accession>
<evidence type="ECO:0000256" key="5">
    <source>
        <dbReference type="PROSITE-ProRule" id="PRU00333"/>
    </source>
</evidence>
<evidence type="ECO:0000313" key="8">
    <source>
        <dbReference type="Proteomes" id="UP001212841"/>
    </source>
</evidence>
<dbReference type="PROSITE" id="PS50970">
    <property type="entry name" value="HCY"/>
    <property type="match status" value="1"/>
</dbReference>
<sequence length="272" mass="29853">MERVVCVKTVPFDVAEKTDPLFAIQRLLKYDPEAIKAVHRSYLESSADIIISSSYQASLPGFVAEGFSEREAKELMRKSTILALEARSEFLESPAGKRRQSSGRPNPLVGISLGSYGAFRCDGSEGTGQYDDADNDAIYSYHLSRLEILDDAALRNPEHGPNLLIFETIPTLREARIISTLLTDHPNLFPNIPAWISSRGKEDGLTGHGEPISDCVDAVLRNARVVGVGVNCTHPKFVSALLIAAKEKMVEMGLWGGKVLFAYPNSGETWDE</sequence>
<evidence type="ECO:0000256" key="1">
    <source>
        <dbReference type="ARBA" id="ARBA00022603"/>
    </source>
</evidence>
<evidence type="ECO:0000256" key="2">
    <source>
        <dbReference type="ARBA" id="ARBA00022679"/>
    </source>
</evidence>
<keyword evidence="4" id="KW-0862">Zinc</keyword>
<dbReference type="InterPro" id="IPR051486">
    <property type="entry name" value="Hcy_S-methyltransferase"/>
</dbReference>
<keyword evidence="2" id="KW-0808">Transferase</keyword>
<comment type="caution">
    <text evidence="7">The sequence shown here is derived from an EMBL/GenBank/DDBJ whole genome shotgun (WGS) entry which is preliminary data.</text>
</comment>
<dbReference type="GO" id="GO:0008898">
    <property type="term" value="F:S-adenosylmethionine-homocysteine S-methyltransferase activity"/>
    <property type="evidence" value="ECO:0007669"/>
    <property type="project" value="TreeGrafter"/>
</dbReference>
<dbReference type="GO" id="GO:0046872">
    <property type="term" value="F:metal ion binding"/>
    <property type="evidence" value="ECO:0007669"/>
    <property type="project" value="UniProtKB-KW"/>
</dbReference>
<feature type="domain" description="Hcy-binding" evidence="6">
    <location>
        <begin position="1"/>
        <end position="272"/>
    </location>
</feature>
<evidence type="ECO:0000256" key="3">
    <source>
        <dbReference type="ARBA" id="ARBA00022723"/>
    </source>
</evidence>
<dbReference type="PANTHER" id="PTHR46015:SF1">
    <property type="entry name" value="HOMOCYSTEINE S-METHYLTRANSFERASE-LIKE ISOFORM 1"/>
    <property type="match status" value="1"/>
</dbReference>
<dbReference type="PANTHER" id="PTHR46015">
    <property type="entry name" value="ZGC:172121"/>
    <property type="match status" value="1"/>
</dbReference>
<evidence type="ECO:0000313" key="7">
    <source>
        <dbReference type="EMBL" id="KAJ3034861.1"/>
    </source>
</evidence>
<gene>
    <name evidence="7" type="primary">HMT-1_2</name>
    <name evidence="7" type="ORF">HK097_004381</name>
</gene>
<organism evidence="7 8">
    <name type="scientific">Rhizophlyctis rosea</name>
    <dbReference type="NCBI Taxonomy" id="64517"/>
    <lineage>
        <taxon>Eukaryota</taxon>
        <taxon>Fungi</taxon>
        <taxon>Fungi incertae sedis</taxon>
        <taxon>Chytridiomycota</taxon>
        <taxon>Chytridiomycota incertae sedis</taxon>
        <taxon>Chytridiomycetes</taxon>
        <taxon>Rhizophlyctidales</taxon>
        <taxon>Rhizophlyctidaceae</taxon>
        <taxon>Rhizophlyctis</taxon>
    </lineage>
</organism>
<keyword evidence="3" id="KW-0479">Metal-binding</keyword>
<dbReference type="InterPro" id="IPR036589">
    <property type="entry name" value="HCY_dom_sf"/>
</dbReference>
<proteinExistence type="predicted"/>
<dbReference type="EMBL" id="JADGJD010002111">
    <property type="protein sequence ID" value="KAJ3034861.1"/>
    <property type="molecule type" value="Genomic_DNA"/>
</dbReference>
<feature type="non-terminal residue" evidence="7">
    <location>
        <position position="272"/>
    </location>
</feature>
<evidence type="ECO:0000259" key="6">
    <source>
        <dbReference type="PROSITE" id="PS50970"/>
    </source>
</evidence>
<evidence type="ECO:0000256" key="4">
    <source>
        <dbReference type="ARBA" id="ARBA00022833"/>
    </source>
</evidence>
<dbReference type="Pfam" id="PF02574">
    <property type="entry name" value="S-methyl_trans"/>
    <property type="match status" value="1"/>
</dbReference>
<reference evidence="7" key="1">
    <citation type="submission" date="2020-05" db="EMBL/GenBank/DDBJ databases">
        <title>Phylogenomic resolution of chytrid fungi.</title>
        <authorList>
            <person name="Stajich J.E."/>
            <person name="Amses K."/>
            <person name="Simmons R."/>
            <person name="Seto K."/>
            <person name="Myers J."/>
            <person name="Bonds A."/>
            <person name="Quandt C.A."/>
            <person name="Barry K."/>
            <person name="Liu P."/>
            <person name="Grigoriev I."/>
            <person name="Longcore J.E."/>
            <person name="James T.Y."/>
        </authorList>
    </citation>
    <scope>NUCLEOTIDE SEQUENCE</scope>
    <source>
        <strain evidence="7">JEL0318</strain>
    </source>
</reference>
<dbReference type="InterPro" id="IPR003726">
    <property type="entry name" value="HCY_dom"/>
</dbReference>
<keyword evidence="8" id="KW-1185">Reference proteome</keyword>
<dbReference type="SUPFAM" id="SSF82282">
    <property type="entry name" value="Homocysteine S-methyltransferase"/>
    <property type="match status" value="1"/>
</dbReference>
<dbReference type="GO" id="GO:0033528">
    <property type="term" value="P:S-methylmethionine cycle"/>
    <property type="evidence" value="ECO:0007669"/>
    <property type="project" value="TreeGrafter"/>
</dbReference>
<comment type="caution">
    <text evidence="5">Lacks conserved residue(s) required for the propagation of feature annotation.</text>
</comment>
<dbReference type="Gene3D" id="3.20.20.330">
    <property type="entry name" value="Homocysteine-binding-like domain"/>
    <property type="match status" value="1"/>
</dbReference>
<dbReference type="GO" id="GO:0009086">
    <property type="term" value="P:methionine biosynthetic process"/>
    <property type="evidence" value="ECO:0007669"/>
    <property type="project" value="TreeGrafter"/>
</dbReference>
<name>A0AAD5S1L9_9FUNG</name>
<dbReference type="AlphaFoldDB" id="A0AAD5S1L9"/>
<dbReference type="Proteomes" id="UP001212841">
    <property type="component" value="Unassembled WGS sequence"/>
</dbReference>